<name>A0A0F9NGU3_9ZZZZ</name>
<sequence>MTSIDTLPPLREVINTHDLKARKSLGQNFLLDLNLTAKIAR</sequence>
<evidence type="ECO:0000313" key="1">
    <source>
        <dbReference type="EMBL" id="KKM80622.1"/>
    </source>
</evidence>
<protein>
    <recommendedName>
        <fullName evidence="2">16S rRNA (Adenine(1518)-N(6)/adenine(1519)-N(6))-dimethyltransferase</fullName>
    </recommendedName>
</protein>
<comment type="caution">
    <text evidence="1">The sequence shown here is derived from an EMBL/GenBank/DDBJ whole genome shotgun (WGS) entry which is preliminary data.</text>
</comment>
<dbReference type="InterPro" id="IPR029063">
    <property type="entry name" value="SAM-dependent_MTases_sf"/>
</dbReference>
<dbReference type="AlphaFoldDB" id="A0A0F9NGU3"/>
<dbReference type="Gene3D" id="3.40.50.150">
    <property type="entry name" value="Vaccinia Virus protein VP39"/>
    <property type="match status" value="1"/>
</dbReference>
<feature type="non-terminal residue" evidence="1">
    <location>
        <position position="41"/>
    </location>
</feature>
<gene>
    <name evidence="1" type="ORF">LCGC14_1337970</name>
</gene>
<organism evidence="1">
    <name type="scientific">marine sediment metagenome</name>
    <dbReference type="NCBI Taxonomy" id="412755"/>
    <lineage>
        <taxon>unclassified sequences</taxon>
        <taxon>metagenomes</taxon>
        <taxon>ecological metagenomes</taxon>
    </lineage>
</organism>
<reference evidence="1" key="1">
    <citation type="journal article" date="2015" name="Nature">
        <title>Complex archaea that bridge the gap between prokaryotes and eukaryotes.</title>
        <authorList>
            <person name="Spang A."/>
            <person name="Saw J.H."/>
            <person name="Jorgensen S.L."/>
            <person name="Zaremba-Niedzwiedzka K."/>
            <person name="Martijn J."/>
            <person name="Lind A.E."/>
            <person name="van Eijk R."/>
            <person name="Schleper C."/>
            <person name="Guy L."/>
            <person name="Ettema T.J."/>
        </authorList>
    </citation>
    <scope>NUCLEOTIDE SEQUENCE</scope>
</reference>
<proteinExistence type="predicted"/>
<evidence type="ECO:0008006" key="2">
    <source>
        <dbReference type="Google" id="ProtNLM"/>
    </source>
</evidence>
<accession>A0A0F9NGU3</accession>
<dbReference type="EMBL" id="LAZR01008150">
    <property type="protein sequence ID" value="KKM80622.1"/>
    <property type="molecule type" value="Genomic_DNA"/>
</dbReference>